<dbReference type="InterPro" id="IPR029045">
    <property type="entry name" value="ClpP/crotonase-like_dom_sf"/>
</dbReference>
<gene>
    <name evidence="1" type="ORF">C942_00521</name>
</gene>
<reference evidence="1 2" key="1">
    <citation type="submission" date="2012-12" db="EMBL/GenBank/DDBJ databases">
        <title>Genome Assembly of Photobacterium sp. AK15.</title>
        <authorList>
            <person name="Khatri I."/>
            <person name="Vaidya B."/>
            <person name="Srinivas T.N.R."/>
            <person name="Subramanian S."/>
            <person name="Pinnaka A."/>
        </authorList>
    </citation>
    <scope>NUCLEOTIDE SEQUENCE [LARGE SCALE GENOMIC DNA]</scope>
    <source>
        <strain evidence="1 2">AK15</strain>
    </source>
</reference>
<dbReference type="EMBL" id="AMZO01000014">
    <property type="protein sequence ID" value="ELR65987.1"/>
    <property type="molecule type" value="Genomic_DNA"/>
</dbReference>
<protein>
    <submittedName>
        <fullName evidence="1">Uncharacterized protein</fullName>
    </submittedName>
</protein>
<name>L8JEY3_9GAMM</name>
<dbReference type="Gene3D" id="3.90.226.10">
    <property type="entry name" value="2-enoyl-CoA Hydratase, Chain A, domain 1"/>
    <property type="match status" value="1"/>
</dbReference>
<comment type="caution">
    <text evidence="1">The sequence shown here is derived from an EMBL/GenBank/DDBJ whole genome shotgun (WGS) entry which is preliminary data.</text>
</comment>
<proteinExistence type="predicted"/>
<keyword evidence="2" id="KW-1185">Reference proteome</keyword>
<evidence type="ECO:0000313" key="2">
    <source>
        <dbReference type="Proteomes" id="UP000011134"/>
    </source>
</evidence>
<dbReference type="SUPFAM" id="SSF52096">
    <property type="entry name" value="ClpP/crotonase"/>
    <property type="match status" value="1"/>
</dbReference>
<dbReference type="Proteomes" id="UP000011134">
    <property type="component" value="Unassembled WGS sequence"/>
</dbReference>
<accession>L8JEY3</accession>
<evidence type="ECO:0000313" key="1">
    <source>
        <dbReference type="EMBL" id="ELR65987.1"/>
    </source>
</evidence>
<dbReference type="PATRIC" id="fig|1056511.3.peg.2010"/>
<organism evidence="1 2">
    <name type="scientific">Photobacterium marinum</name>
    <dbReference type="NCBI Taxonomy" id="1056511"/>
    <lineage>
        <taxon>Bacteria</taxon>
        <taxon>Pseudomonadati</taxon>
        <taxon>Pseudomonadota</taxon>
        <taxon>Gammaproteobacteria</taxon>
        <taxon>Vibrionales</taxon>
        <taxon>Vibrionaceae</taxon>
        <taxon>Photobacterium</taxon>
    </lineage>
</organism>
<dbReference type="AlphaFoldDB" id="L8JEY3"/>
<sequence length="244" mass="27611">MLVLWGTPYRRRYNFKLSNGVMSKLLSILSLAILSGCASQPLDDVEIAKVEVVEDVLFYEGELNEESINIALDKAQGHQIKRININSPGGEVTSSMMFANWIRSNGIDVEVNEMCFSSCANYVFPAGVNKYVSEKDFIGWHGSAHQKYEKLPDPDAEKSFQKYIAKARVMETKFYKSLGVNSKLPIMGQVDGYSCQVHDEWGWYYSVSDLKKLGVDNIVLTDGHWDPSHYHSKKLCQLILPEKV</sequence>